<dbReference type="Proteomes" id="UP000032142">
    <property type="component" value="Unassembled WGS sequence"/>
</dbReference>
<evidence type="ECO:0000313" key="3">
    <source>
        <dbReference type="Proteomes" id="UP000032142"/>
    </source>
</evidence>
<evidence type="ECO:0000256" key="1">
    <source>
        <dbReference type="SAM" id="MobiDB-lite"/>
    </source>
</evidence>
<organism evidence="2 3">
    <name type="scientific">Gossypium arboreum</name>
    <name type="common">Tree cotton</name>
    <name type="synonym">Gossypium nanking</name>
    <dbReference type="NCBI Taxonomy" id="29729"/>
    <lineage>
        <taxon>Eukaryota</taxon>
        <taxon>Viridiplantae</taxon>
        <taxon>Streptophyta</taxon>
        <taxon>Embryophyta</taxon>
        <taxon>Tracheophyta</taxon>
        <taxon>Spermatophyta</taxon>
        <taxon>Magnoliopsida</taxon>
        <taxon>eudicotyledons</taxon>
        <taxon>Gunneridae</taxon>
        <taxon>Pentapetalae</taxon>
        <taxon>rosids</taxon>
        <taxon>malvids</taxon>
        <taxon>Malvales</taxon>
        <taxon>Malvaceae</taxon>
        <taxon>Malvoideae</taxon>
        <taxon>Gossypium</taxon>
    </lineage>
</organism>
<protein>
    <submittedName>
        <fullName evidence="2">Uncharacterized protein</fullName>
    </submittedName>
</protein>
<keyword evidence="3" id="KW-1185">Reference proteome</keyword>
<reference evidence="3" key="1">
    <citation type="submission" date="2014-09" db="EMBL/GenBank/DDBJ databases">
        <authorList>
            <person name="Mudge J."/>
            <person name="Ramaraj T."/>
            <person name="Lindquist I.E."/>
            <person name="Bharti A.K."/>
            <person name="Sundararajan A."/>
            <person name="Cameron C.T."/>
            <person name="Woodward J.E."/>
            <person name="May G.D."/>
            <person name="Brubaker C."/>
            <person name="Broadhvest J."/>
            <person name="Wilkins T.A."/>
        </authorList>
    </citation>
    <scope>NUCLEOTIDE SEQUENCE</scope>
    <source>
        <strain evidence="3">cv. AKA8401</strain>
    </source>
</reference>
<name>A0A0B0PED6_GOSAR</name>
<dbReference type="EMBL" id="KN424564">
    <property type="protein sequence ID" value="KHG23310.1"/>
    <property type="molecule type" value="Genomic_DNA"/>
</dbReference>
<accession>A0A0B0PED6</accession>
<gene>
    <name evidence="2" type="ORF">F383_03428</name>
</gene>
<feature type="region of interest" description="Disordered" evidence="1">
    <location>
        <begin position="1"/>
        <end position="22"/>
    </location>
</feature>
<dbReference type="AlphaFoldDB" id="A0A0B0PED6"/>
<evidence type="ECO:0000313" key="2">
    <source>
        <dbReference type="EMBL" id="KHG23310.1"/>
    </source>
</evidence>
<sequence length="22" mass="2537">MIDQGNQDLGLNRENTSFRLKS</sequence>
<proteinExistence type="predicted"/>